<gene>
    <name evidence="3" type="ORF">LAESUDRAFT_616336</name>
</gene>
<dbReference type="Proteomes" id="UP000076871">
    <property type="component" value="Unassembled WGS sequence"/>
</dbReference>
<dbReference type="InterPro" id="IPR045340">
    <property type="entry name" value="DUF6533"/>
</dbReference>
<evidence type="ECO:0000313" key="3">
    <source>
        <dbReference type="EMBL" id="KZT07251.1"/>
    </source>
</evidence>
<dbReference type="EMBL" id="KV427620">
    <property type="protein sequence ID" value="KZT07251.1"/>
    <property type="molecule type" value="Genomic_DNA"/>
</dbReference>
<dbReference type="RefSeq" id="XP_040764991.1">
    <property type="nucleotide sequence ID" value="XM_040903218.1"/>
</dbReference>
<accession>A0A165EKK5</accession>
<evidence type="ECO:0000259" key="2">
    <source>
        <dbReference type="Pfam" id="PF20151"/>
    </source>
</evidence>
<feature type="transmembrane region" description="Helical" evidence="1">
    <location>
        <begin position="125"/>
        <end position="147"/>
    </location>
</feature>
<sequence length="180" mass="19887">SALIFFEYTVTFSEEVDVIWGARLTTFTVIFALNRYLLMAQALIFALHPTSWHTPLVSHAVCEAVNLLEGVMTVALEAVIASFSAFRTYAINGHQIVPALLVLLLGLAPVGVNIVTIALTRTISAVILISGICWAVSELIVVLVTWFKISRLAIDVRKLRLRGSIATVLMRDGEYVWLSW</sequence>
<feature type="transmembrane region" description="Helical" evidence="1">
    <location>
        <begin position="98"/>
        <end position="119"/>
    </location>
</feature>
<proteinExistence type="predicted"/>
<evidence type="ECO:0000313" key="4">
    <source>
        <dbReference type="Proteomes" id="UP000076871"/>
    </source>
</evidence>
<organism evidence="3 4">
    <name type="scientific">Laetiporus sulphureus 93-53</name>
    <dbReference type="NCBI Taxonomy" id="1314785"/>
    <lineage>
        <taxon>Eukaryota</taxon>
        <taxon>Fungi</taxon>
        <taxon>Dikarya</taxon>
        <taxon>Basidiomycota</taxon>
        <taxon>Agaricomycotina</taxon>
        <taxon>Agaricomycetes</taxon>
        <taxon>Polyporales</taxon>
        <taxon>Laetiporus</taxon>
    </lineage>
</organism>
<feature type="transmembrane region" description="Helical" evidence="1">
    <location>
        <begin position="67"/>
        <end position="86"/>
    </location>
</feature>
<dbReference type="OrthoDB" id="2802397at2759"/>
<name>A0A165EKK5_9APHY</name>
<dbReference type="GeneID" id="63820249"/>
<keyword evidence="1" id="KW-1133">Transmembrane helix</keyword>
<feature type="non-terminal residue" evidence="3">
    <location>
        <position position="1"/>
    </location>
</feature>
<dbReference type="Pfam" id="PF20151">
    <property type="entry name" value="DUF6533"/>
    <property type="match status" value="1"/>
</dbReference>
<keyword evidence="4" id="KW-1185">Reference proteome</keyword>
<feature type="transmembrane region" description="Helical" evidence="1">
    <location>
        <begin position="27"/>
        <end position="47"/>
    </location>
</feature>
<dbReference type="InParanoid" id="A0A165EKK5"/>
<feature type="non-terminal residue" evidence="3">
    <location>
        <position position="180"/>
    </location>
</feature>
<keyword evidence="1" id="KW-0812">Transmembrane</keyword>
<dbReference type="AlphaFoldDB" id="A0A165EKK5"/>
<evidence type="ECO:0000256" key="1">
    <source>
        <dbReference type="SAM" id="Phobius"/>
    </source>
</evidence>
<reference evidence="3 4" key="1">
    <citation type="journal article" date="2016" name="Mol. Biol. Evol.">
        <title>Comparative Genomics of Early-Diverging Mushroom-Forming Fungi Provides Insights into the Origins of Lignocellulose Decay Capabilities.</title>
        <authorList>
            <person name="Nagy L.G."/>
            <person name="Riley R."/>
            <person name="Tritt A."/>
            <person name="Adam C."/>
            <person name="Daum C."/>
            <person name="Floudas D."/>
            <person name="Sun H."/>
            <person name="Yadav J.S."/>
            <person name="Pangilinan J."/>
            <person name="Larsson K.H."/>
            <person name="Matsuura K."/>
            <person name="Barry K."/>
            <person name="Labutti K."/>
            <person name="Kuo R."/>
            <person name="Ohm R.A."/>
            <person name="Bhattacharya S.S."/>
            <person name="Shirouzu T."/>
            <person name="Yoshinaga Y."/>
            <person name="Martin F.M."/>
            <person name="Grigoriev I.V."/>
            <person name="Hibbett D.S."/>
        </authorList>
    </citation>
    <scope>NUCLEOTIDE SEQUENCE [LARGE SCALE GENOMIC DNA]</scope>
    <source>
        <strain evidence="3 4">93-53</strain>
    </source>
</reference>
<keyword evidence="1" id="KW-0472">Membrane</keyword>
<feature type="domain" description="DUF6533" evidence="2">
    <location>
        <begin position="2"/>
        <end position="39"/>
    </location>
</feature>
<protein>
    <recommendedName>
        <fullName evidence="2">DUF6533 domain-containing protein</fullName>
    </recommendedName>
</protein>